<dbReference type="EMBL" id="CP081303">
    <property type="protein sequence ID" value="QZE15020.1"/>
    <property type="molecule type" value="Genomic_DNA"/>
</dbReference>
<reference evidence="1" key="1">
    <citation type="submission" date="2021-08" db="EMBL/GenBank/DDBJ databases">
        <title>Novel anaerobic bacterium isolated from sea squirt in East Sea, Republic of Korea.</title>
        <authorList>
            <person name="Nguyen T.H."/>
            <person name="Li Z."/>
            <person name="Lee Y.-J."/>
            <person name="Ko J."/>
            <person name="Kim S.-G."/>
        </authorList>
    </citation>
    <scope>NUCLEOTIDE SEQUENCE</scope>
    <source>
        <strain evidence="1">KCTC 25031</strain>
    </source>
</reference>
<evidence type="ECO:0000313" key="1">
    <source>
        <dbReference type="EMBL" id="QZE15020.1"/>
    </source>
</evidence>
<name>A0AC61NP55_9BACT</name>
<organism evidence="1 2">
    <name type="scientific">Halosquirtibacter laminarini</name>
    <dbReference type="NCBI Taxonomy" id="3374600"/>
    <lineage>
        <taxon>Bacteria</taxon>
        <taxon>Pseudomonadati</taxon>
        <taxon>Bacteroidota</taxon>
        <taxon>Bacteroidia</taxon>
        <taxon>Marinilabiliales</taxon>
        <taxon>Prolixibacteraceae</taxon>
        <taxon>Halosquirtibacter</taxon>
    </lineage>
</organism>
<keyword evidence="2" id="KW-1185">Reference proteome</keyword>
<gene>
    <name evidence="1" type="ORF">K4L44_04105</name>
</gene>
<accession>A0AC61NP55</accession>
<protein>
    <submittedName>
        <fullName evidence="1">Uncharacterized protein</fullName>
    </submittedName>
</protein>
<proteinExistence type="predicted"/>
<evidence type="ECO:0000313" key="2">
    <source>
        <dbReference type="Proteomes" id="UP000826212"/>
    </source>
</evidence>
<sequence>MNKNNTFFKKYSITPFIAAIVGYKLMRFFSQGKIIDIPRGTTEGLIITIVGYLAIVITIPIVTLVIRMLIKRLIKRMSKKSD</sequence>
<dbReference type="Proteomes" id="UP000826212">
    <property type="component" value="Chromosome"/>
</dbReference>